<dbReference type="PANTHER" id="PTHR38042:SF1">
    <property type="entry name" value="UROPORPHYRINOGEN-III SYNTHASE, CHLOROPLASTIC"/>
    <property type="match status" value="1"/>
</dbReference>
<evidence type="ECO:0000256" key="3">
    <source>
        <dbReference type="ARBA" id="ARBA00013109"/>
    </source>
</evidence>
<keyword evidence="4 9" id="KW-0456">Lyase</keyword>
<evidence type="ECO:0000313" key="11">
    <source>
        <dbReference type="EMBL" id="MBN8662026.1"/>
    </source>
</evidence>
<dbReference type="PANTHER" id="PTHR38042">
    <property type="entry name" value="UROPORPHYRINOGEN-III SYNTHASE, CHLOROPLASTIC"/>
    <property type="match status" value="1"/>
</dbReference>
<dbReference type="InterPro" id="IPR039793">
    <property type="entry name" value="UROS/Hem4"/>
</dbReference>
<dbReference type="Pfam" id="PF02602">
    <property type="entry name" value="HEM4"/>
    <property type="match status" value="1"/>
</dbReference>
<dbReference type="InterPro" id="IPR036108">
    <property type="entry name" value="4pyrrol_syn_uPrphyn_synt_sf"/>
</dbReference>
<comment type="function">
    <text evidence="6 9">Catalyzes cyclization of the linear tetrapyrrole, hydroxymethylbilane, to the macrocyclic uroporphyrinogen III.</text>
</comment>
<dbReference type="GO" id="GO:0004852">
    <property type="term" value="F:uroporphyrinogen-III synthase activity"/>
    <property type="evidence" value="ECO:0007669"/>
    <property type="project" value="UniProtKB-UniRule"/>
</dbReference>
<dbReference type="Gene3D" id="3.40.50.10090">
    <property type="match status" value="2"/>
</dbReference>
<comment type="similarity">
    <text evidence="2 9">Belongs to the uroporphyrinogen-III synthase family.</text>
</comment>
<dbReference type="EMBL" id="JAFLCK010000029">
    <property type="protein sequence ID" value="MBN8662026.1"/>
    <property type="molecule type" value="Genomic_DNA"/>
</dbReference>
<accession>A0A8J7P9X6</accession>
<organism evidence="11 12">
    <name type="scientific">Candidatus Obscuribacter phosphatis</name>
    <dbReference type="NCBI Taxonomy" id="1906157"/>
    <lineage>
        <taxon>Bacteria</taxon>
        <taxon>Bacillati</taxon>
        <taxon>Candidatus Melainabacteria</taxon>
        <taxon>Candidatus Obscuribacterales</taxon>
        <taxon>Candidatus Obscuribacteraceae</taxon>
        <taxon>Candidatus Obscuribacter</taxon>
    </lineage>
</organism>
<evidence type="ECO:0000256" key="5">
    <source>
        <dbReference type="ARBA" id="ARBA00023244"/>
    </source>
</evidence>
<protein>
    <recommendedName>
        <fullName evidence="7 9">Uroporphyrinogen-III synthase</fullName>
        <ecNumber evidence="3 9">4.2.1.75</ecNumber>
    </recommendedName>
</protein>
<evidence type="ECO:0000256" key="8">
    <source>
        <dbReference type="ARBA" id="ARBA00048617"/>
    </source>
</evidence>
<dbReference type="GO" id="GO:0006780">
    <property type="term" value="P:uroporphyrinogen III biosynthetic process"/>
    <property type="evidence" value="ECO:0007669"/>
    <property type="project" value="UniProtKB-UniRule"/>
</dbReference>
<dbReference type="EC" id="4.2.1.75" evidence="3 9"/>
<dbReference type="SUPFAM" id="SSF69618">
    <property type="entry name" value="HemD-like"/>
    <property type="match status" value="1"/>
</dbReference>
<comment type="caution">
    <text evidence="11">The sequence shown here is derived from an EMBL/GenBank/DDBJ whole genome shotgun (WGS) entry which is preliminary data.</text>
</comment>
<dbReference type="Proteomes" id="UP000664277">
    <property type="component" value="Unassembled WGS sequence"/>
</dbReference>
<dbReference type="GO" id="GO:0006782">
    <property type="term" value="P:protoporphyrinogen IX biosynthetic process"/>
    <property type="evidence" value="ECO:0007669"/>
    <property type="project" value="UniProtKB-UniRule"/>
</dbReference>
<sequence length="273" mass="30200">MTDLSQERLDGLTILITREAEQAKSFSSRLQALGAQTLEFPAIEFVDPDFAEFDRLTINRSYDWIIFASANAFERTWRRLKQTGSDKLLEQASIAAIGSATKSLIEASGLKVAFCPSQFVAESLVQEFPQALAPGVTLQELSIFWPRTDIGRDVISKELQGQGARLSSTVIYKTQAPHYDRQSIAELADKLKTGQVDVVTIASSQSARNLAQIFKDHDKTELWNKTRIAAIGPITAKTCRDCLGKVDLVSQEFSLDGLIKTLLASLKYPNNLT</sequence>
<evidence type="ECO:0000256" key="2">
    <source>
        <dbReference type="ARBA" id="ARBA00008133"/>
    </source>
</evidence>
<evidence type="ECO:0000259" key="10">
    <source>
        <dbReference type="Pfam" id="PF02602"/>
    </source>
</evidence>
<gene>
    <name evidence="11" type="ORF">J0M35_16785</name>
</gene>
<evidence type="ECO:0000256" key="1">
    <source>
        <dbReference type="ARBA" id="ARBA00004772"/>
    </source>
</evidence>
<reference evidence="11" key="1">
    <citation type="submission" date="2021-02" db="EMBL/GenBank/DDBJ databases">
        <title>Genome-Resolved Metagenomics of a Microbial Community Performing Photosynthetic Biological Nutrient Removal.</title>
        <authorList>
            <person name="Mcdaniel E.A."/>
        </authorList>
    </citation>
    <scope>NUCLEOTIDE SEQUENCE</scope>
    <source>
        <strain evidence="11">UWPOB_OBS1</strain>
    </source>
</reference>
<feature type="domain" description="Tetrapyrrole biosynthesis uroporphyrinogen III synthase" evidence="10">
    <location>
        <begin position="25"/>
        <end position="259"/>
    </location>
</feature>
<dbReference type="UniPathway" id="UPA00251">
    <property type="reaction ID" value="UER00320"/>
</dbReference>
<proteinExistence type="inferred from homology"/>
<dbReference type="AlphaFoldDB" id="A0A8J7P9X6"/>
<evidence type="ECO:0000256" key="9">
    <source>
        <dbReference type="RuleBase" id="RU366031"/>
    </source>
</evidence>
<name>A0A8J7P9X6_9BACT</name>
<evidence type="ECO:0000256" key="7">
    <source>
        <dbReference type="ARBA" id="ARBA00040167"/>
    </source>
</evidence>
<dbReference type="InterPro" id="IPR003754">
    <property type="entry name" value="4pyrrol_synth_uPrphyn_synth"/>
</dbReference>
<evidence type="ECO:0000313" key="12">
    <source>
        <dbReference type="Proteomes" id="UP000664277"/>
    </source>
</evidence>
<comment type="pathway">
    <text evidence="1 9">Porphyrin-containing compound metabolism; protoporphyrin-IX biosynthesis; coproporphyrinogen-III from 5-aminolevulinate: step 3/4.</text>
</comment>
<dbReference type="CDD" id="cd06578">
    <property type="entry name" value="HemD"/>
    <property type="match status" value="1"/>
</dbReference>
<evidence type="ECO:0000256" key="6">
    <source>
        <dbReference type="ARBA" id="ARBA00037589"/>
    </source>
</evidence>
<comment type="catalytic activity">
    <reaction evidence="8 9">
        <text>hydroxymethylbilane = uroporphyrinogen III + H2O</text>
        <dbReference type="Rhea" id="RHEA:18965"/>
        <dbReference type="ChEBI" id="CHEBI:15377"/>
        <dbReference type="ChEBI" id="CHEBI:57308"/>
        <dbReference type="ChEBI" id="CHEBI:57845"/>
        <dbReference type="EC" id="4.2.1.75"/>
    </reaction>
</comment>
<keyword evidence="5 9" id="KW-0627">Porphyrin biosynthesis</keyword>
<evidence type="ECO:0000256" key="4">
    <source>
        <dbReference type="ARBA" id="ARBA00023239"/>
    </source>
</evidence>